<dbReference type="Proteomes" id="UP000292957">
    <property type="component" value="Unassembled WGS sequence"/>
</dbReference>
<dbReference type="AlphaFoldDB" id="A0A4Q9MI15"/>
<evidence type="ECO:0000313" key="3">
    <source>
        <dbReference type="EMBL" id="TBU25591.1"/>
    </source>
</evidence>
<dbReference type="InterPro" id="IPR040976">
    <property type="entry name" value="Pkinase_fungal"/>
</dbReference>
<evidence type="ECO:0000259" key="2">
    <source>
        <dbReference type="Pfam" id="PF17667"/>
    </source>
</evidence>
<evidence type="ECO:0000256" key="1">
    <source>
        <dbReference type="SAM" id="MobiDB-lite"/>
    </source>
</evidence>
<accession>A0A4Q9MI15</accession>
<name>A0A4Q9MI15_9APHY</name>
<dbReference type="OrthoDB" id="5592585at2759"/>
<sequence length="843" mass="95554">MRSESDLFTERERSTEEESLALKKLRTSRETYSVSKACTIAREHSPLRKIPPQSAWDEEKKNIPTPVRLDIISDWVKAYGDREPYNLIYDGRLESIGATEQVEEQKEFLLALVPHGGGREMKKAAGKIAQCFQEFLSSLHCESYGGRGVDVTVLPPDPRNPGGPGSKNPFAQPWTFYVQIQEDPKDLMRAFFLYQEHFALTRFSSGDEVPDPTFTGADMGFAASFIEMKRLKTYDCFQDPPEGKLRENWQFVLPSKQSNRDKAEEALGQNIAYAAEILRRQHRHCCYSVFVFGRKARLARWDRAGAIVTEAFDLVDDPLPLCEFFWLFSQNLSEAQRGYDLTVHPVLSPDDSERFHQAIRKHAETQLSKQKTIEEAVKEYYFEDCVVSMWITTASADTDQQFLVSRPLLTPLTFVGSGMQHQSYRPPQGLMEREGTIMEVLSDVPNVPSVVCHGDVHWVEVTANDEEYILDVHGPGLRFIDEPWVCGFKEALKQRIFERTHYRVVVDAAGYNLLDLSGTSELLHGSFHAFEVRKSLIFNLIFNMDIGSHRGQWLQAQARLTNHALPPGLLQDMESMIWLLIYCGLLRLQHDQEPAETRRYLEMVFDFYSPQVKDKGLGPLGGTGKLAELRQRTLIRTVHWTNHVFQQWIHTLLDARSPLDDNPCRDEFKALWNPSTIAAIWKNMLYQNTIPDDEMVNNLDQLGTDMVSAIPAAVARTQSQMPTSISTRYQTRSMTALRHMESAKKAVKVEYLRVGVAGKAPAHHSRTHGMSTRMQPFVMSGGLAAASSLETAHGPEYTSMTHRYAQPVPDADGGASSRPKHAPAQSRKVQISLGKKTALRKMV</sequence>
<feature type="domain" description="Fungal-type protein kinase" evidence="2">
    <location>
        <begin position="256"/>
        <end position="362"/>
    </location>
</feature>
<proteinExistence type="predicted"/>
<protein>
    <recommendedName>
        <fullName evidence="2">Fungal-type protein kinase domain-containing protein</fullName>
    </recommendedName>
</protein>
<gene>
    <name evidence="3" type="ORF">BD311DRAFT_741078</name>
</gene>
<feature type="compositionally biased region" description="Basic and acidic residues" evidence="1">
    <location>
        <begin position="1"/>
        <end position="16"/>
    </location>
</feature>
<dbReference type="Pfam" id="PF17667">
    <property type="entry name" value="Pkinase_fungal"/>
    <property type="match status" value="1"/>
</dbReference>
<reference evidence="3" key="1">
    <citation type="submission" date="2019-01" db="EMBL/GenBank/DDBJ databases">
        <title>Draft genome sequences of three monokaryotic isolates of the white-rot basidiomycete fungus Dichomitus squalens.</title>
        <authorList>
            <consortium name="DOE Joint Genome Institute"/>
            <person name="Lopez S.C."/>
            <person name="Andreopoulos B."/>
            <person name="Pangilinan J."/>
            <person name="Lipzen A."/>
            <person name="Riley R."/>
            <person name="Ahrendt S."/>
            <person name="Ng V."/>
            <person name="Barry K."/>
            <person name="Daum C."/>
            <person name="Grigoriev I.V."/>
            <person name="Hilden K.S."/>
            <person name="Makela M.R."/>
            <person name="de Vries R.P."/>
        </authorList>
    </citation>
    <scope>NUCLEOTIDE SEQUENCE [LARGE SCALE GENOMIC DNA]</scope>
    <source>
        <strain evidence="3">OM18370.1</strain>
    </source>
</reference>
<feature type="region of interest" description="Disordered" evidence="1">
    <location>
        <begin position="804"/>
        <end position="843"/>
    </location>
</feature>
<feature type="region of interest" description="Disordered" evidence="1">
    <location>
        <begin position="1"/>
        <end position="22"/>
    </location>
</feature>
<dbReference type="EMBL" id="ML143458">
    <property type="protein sequence ID" value="TBU25591.1"/>
    <property type="molecule type" value="Genomic_DNA"/>
</dbReference>
<organism evidence="3">
    <name type="scientific">Dichomitus squalens</name>
    <dbReference type="NCBI Taxonomy" id="114155"/>
    <lineage>
        <taxon>Eukaryota</taxon>
        <taxon>Fungi</taxon>
        <taxon>Dikarya</taxon>
        <taxon>Basidiomycota</taxon>
        <taxon>Agaricomycotina</taxon>
        <taxon>Agaricomycetes</taxon>
        <taxon>Polyporales</taxon>
        <taxon>Polyporaceae</taxon>
        <taxon>Dichomitus</taxon>
    </lineage>
</organism>